<dbReference type="Gene3D" id="3.30.70.870">
    <property type="entry name" value="Elongation Factor G (Translational Gtpase), domain 3"/>
    <property type="match status" value="1"/>
</dbReference>
<dbReference type="CDD" id="cd03710">
    <property type="entry name" value="BipA_TypA_C"/>
    <property type="match status" value="1"/>
</dbReference>
<dbReference type="CDD" id="cd01891">
    <property type="entry name" value="TypA_BipA"/>
    <property type="match status" value="1"/>
</dbReference>
<dbReference type="InterPro" id="IPR031157">
    <property type="entry name" value="G_TR_CS"/>
</dbReference>
<protein>
    <recommendedName>
        <fullName evidence="3">50S ribosomal subunit assembly factor BipA</fullName>
    </recommendedName>
</protein>
<dbReference type="EMBL" id="MHPJ01000002">
    <property type="protein sequence ID" value="OGZ79521.1"/>
    <property type="molecule type" value="Genomic_DNA"/>
</dbReference>
<dbReference type="InterPro" id="IPR048876">
    <property type="entry name" value="BipA_C"/>
</dbReference>
<dbReference type="AlphaFoldDB" id="A0A1G2IYU6"/>
<evidence type="ECO:0000313" key="6">
    <source>
        <dbReference type="Proteomes" id="UP000178650"/>
    </source>
</evidence>
<dbReference type="SUPFAM" id="SSF50447">
    <property type="entry name" value="Translation proteins"/>
    <property type="match status" value="1"/>
</dbReference>
<dbReference type="FunFam" id="3.30.70.240:FF:000002">
    <property type="entry name" value="GTP-binding protein TypA"/>
    <property type="match status" value="1"/>
</dbReference>
<dbReference type="Proteomes" id="UP000178650">
    <property type="component" value="Unassembled WGS sequence"/>
</dbReference>
<comment type="caution">
    <text evidence="5">The sequence shown here is derived from an EMBL/GenBank/DDBJ whole genome shotgun (WGS) entry which is preliminary data.</text>
</comment>
<dbReference type="Pfam" id="PF03144">
    <property type="entry name" value="GTP_EFTU_D2"/>
    <property type="match status" value="1"/>
</dbReference>
<dbReference type="Gene3D" id="3.40.50.300">
    <property type="entry name" value="P-loop containing nucleotide triphosphate hydrolases"/>
    <property type="match status" value="1"/>
</dbReference>
<sequence>MTLIMENIRNIAIIAHVDHGKTTLVDALLRQSKTQMKKEVADQEMIMDSNELERERGITIFSKNASVQYGDIKINIIDTPGHADFGGEVERVLNMADGCLLLIDAKEGPMPQTRFVLKKALEMGHKIIVVINKIDKQGARPEFALEATLELFLELGAGDHSLDFPVIYASGRSGKAGLLPDLSKMENINPVFDAIVKHIPSSIADATKPLQMLVTSIAPDDFKGRIAIGRVYNGTIKSGQEITRINRQGLQKKYRITSLMTFLGLGKVETEEIKAGDICAIAGVPDITIGETIADTETPEALPLINIEEPTVKMTFMVNSSPFAGKEGEFSTTMQIRKRLFKELETDVSLRVTEDDKNNWIASGRGELHLAILIERLRREGFEFQVSRPQVITREINGKKMTPYEKVFIEVPEKYQGAIMQKMGERKAELKEMRINGEIILLEFIIPTRGLFGYKNEFLTDTKGLGIINTIFFQYMEDPENWKERDHGSLVSTDTGPTNIYGLTNVQDRGTLFFGAAVEIYEGQVVGQNARSNDIRVNVCKEKALSNMRSKGDGGIEYFKTPKTMGLEDALEYIGDDELVEVTPKNVRIRKMHLKEVDAKRAERKTSGVKFDY</sequence>
<dbReference type="InterPro" id="IPR042116">
    <property type="entry name" value="TypA/BipA_C"/>
</dbReference>
<keyword evidence="1" id="KW-0547">Nucleotide-binding</keyword>
<dbReference type="Pfam" id="PF00679">
    <property type="entry name" value="EFG_C"/>
    <property type="match status" value="1"/>
</dbReference>
<dbReference type="FunFam" id="3.30.70.870:FF:000003">
    <property type="entry name" value="GTP-binding protein TypA"/>
    <property type="match status" value="1"/>
</dbReference>
<dbReference type="PANTHER" id="PTHR42908">
    <property type="entry name" value="TRANSLATION ELONGATION FACTOR-RELATED"/>
    <property type="match status" value="1"/>
</dbReference>
<dbReference type="FunFam" id="2.40.30.10:FF:000016">
    <property type="entry name" value="GTP-binding protein TypA"/>
    <property type="match status" value="1"/>
</dbReference>
<dbReference type="InterPro" id="IPR041095">
    <property type="entry name" value="EFG_II"/>
</dbReference>
<dbReference type="CDD" id="cd03691">
    <property type="entry name" value="BipA_TypA_II"/>
    <property type="match status" value="1"/>
</dbReference>
<dbReference type="PRINTS" id="PR00315">
    <property type="entry name" value="ELONGATNFCT"/>
</dbReference>
<organism evidence="5 6">
    <name type="scientific">Candidatus Staskawiczbacteria bacterium RIFOXYB1_FULL_37_44</name>
    <dbReference type="NCBI Taxonomy" id="1802223"/>
    <lineage>
        <taxon>Bacteria</taxon>
        <taxon>Candidatus Staskawicziibacteriota</taxon>
    </lineage>
</organism>
<dbReference type="Gene3D" id="3.30.70.240">
    <property type="match status" value="1"/>
</dbReference>
<dbReference type="NCBIfam" id="TIGR01394">
    <property type="entry name" value="TypA_BipA"/>
    <property type="match status" value="1"/>
</dbReference>
<dbReference type="NCBIfam" id="TIGR00231">
    <property type="entry name" value="small_GTP"/>
    <property type="match status" value="1"/>
</dbReference>
<dbReference type="GO" id="GO:0003924">
    <property type="term" value="F:GTPase activity"/>
    <property type="evidence" value="ECO:0007669"/>
    <property type="project" value="InterPro"/>
</dbReference>
<dbReference type="InterPro" id="IPR000640">
    <property type="entry name" value="EFG_V-like"/>
</dbReference>
<evidence type="ECO:0000259" key="4">
    <source>
        <dbReference type="PROSITE" id="PS51722"/>
    </source>
</evidence>
<dbReference type="InterPro" id="IPR047042">
    <property type="entry name" value="BipA_II"/>
</dbReference>
<dbReference type="InterPro" id="IPR047043">
    <property type="entry name" value="BipA_III"/>
</dbReference>
<dbReference type="PROSITE" id="PS00301">
    <property type="entry name" value="G_TR_1"/>
    <property type="match status" value="1"/>
</dbReference>
<dbReference type="InterPro" id="IPR004161">
    <property type="entry name" value="EFTu-like_2"/>
</dbReference>
<dbReference type="GO" id="GO:0005525">
    <property type="term" value="F:GTP binding"/>
    <property type="evidence" value="ECO:0007669"/>
    <property type="project" value="UniProtKB-KW"/>
</dbReference>
<gene>
    <name evidence="5" type="ORF">A2358_03610</name>
</gene>
<dbReference type="PROSITE" id="PS51722">
    <property type="entry name" value="G_TR_2"/>
    <property type="match status" value="1"/>
</dbReference>
<reference evidence="5 6" key="1">
    <citation type="journal article" date="2016" name="Nat. Commun.">
        <title>Thousands of microbial genomes shed light on interconnected biogeochemical processes in an aquifer system.</title>
        <authorList>
            <person name="Anantharaman K."/>
            <person name="Brown C.T."/>
            <person name="Hug L.A."/>
            <person name="Sharon I."/>
            <person name="Castelle C.J."/>
            <person name="Probst A.J."/>
            <person name="Thomas B.C."/>
            <person name="Singh A."/>
            <person name="Wilkins M.J."/>
            <person name="Karaoz U."/>
            <person name="Brodie E.L."/>
            <person name="Williams K.H."/>
            <person name="Hubbard S.S."/>
            <person name="Banfield J.F."/>
        </authorList>
    </citation>
    <scope>NUCLEOTIDE SEQUENCE [LARGE SCALE GENOMIC DNA]</scope>
</reference>
<dbReference type="InterPro" id="IPR005225">
    <property type="entry name" value="Small_GTP-bd"/>
</dbReference>
<dbReference type="SUPFAM" id="SSF52540">
    <property type="entry name" value="P-loop containing nucleoside triphosphate hydrolases"/>
    <property type="match status" value="1"/>
</dbReference>
<dbReference type="FunFam" id="3.40.50.300:FF:000055">
    <property type="entry name" value="GTP-binding protein TypA"/>
    <property type="match status" value="1"/>
</dbReference>
<dbReference type="SMART" id="SM00838">
    <property type="entry name" value="EFG_C"/>
    <property type="match status" value="1"/>
</dbReference>
<dbReference type="Gene3D" id="2.40.50.250">
    <property type="entry name" value="bipa protein"/>
    <property type="match status" value="1"/>
</dbReference>
<dbReference type="GO" id="GO:0005829">
    <property type="term" value="C:cytosol"/>
    <property type="evidence" value="ECO:0007669"/>
    <property type="project" value="TreeGrafter"/>
</dbReference>
<dbReference type="InterPro" id="IPR035651">
    <property type="entry name" value="BipA_V"/>
</dbReference>
<dbReference type="Pfam" id="PF21018">
    <property type="entry name" value="BipA_C"/>
    <property type="match status" value="1"/>
</dbReference>
<dbReference type="InterPro" id="IPR047041">
    <property type="entry name" value="BipA_GTP-bd_dom"/>
</dbReference>
<evidence type="ECO:0000256" key="3">
    <source>
        <dbReference type="ARBA" id="ARBA00035722"/>
    </source>
</evidence>
<feature type="domain" description="Tr-type G" evidence="4">
    <location>
        <begin position="6"/>
        <end position="203"/>
    </location>
</feature>
<dbReference type="InterPro" id="IPR009000">
    <property type="entry name" value="Transl_B-barrel_sf"/>
</dbReference>
<dbReference type="InterPro" id="IPR035647">
    <property type="entry name" value="EFG_III/V"/>
</dbReference>
<evidence type="ECO:0000313" key="5">
    <source>
        <dbReference type="EMBL" id="OGZ79521.1"/>
    </source>
</evidence>
<dbReference type="GO" id="GO:1990904">
    <property type="term" value="C:ribonucleoprotein complex"/>
    <property type="evidence" value="ECO:0007669"/>
    <property type="project" value="TreeGrafter"/>
</dbReference>
<dbReference type="CDD" id="cd16263">
    <property type="entry name" value="BipA_III"/>
    <property type="match status" value="1"/>
</dbReference>
<evidence type="ECO:0000256" key="1">
    <source>
        <dbReference type="ARBA" id="ARBA00022741"/>
    </source>
</evidence>
<dbReference type="Pfam" id="PF00009">
    <property type="entry name" value="GTP_EFTU"/>
    <property type="match status" value="1"/>
</dbReference>
<evidence type="ECO:0000256" key="2">
    <source>
        <dbReference type="ARBA" id="ARBA00023134"/>
    </source>
</evidence>
<proteinExistence type="predicted"/>
<accession>A0A1G2IYU6</accession>
<keyword evidence="2" id="KW-0342">GTP-binding</keyword>
<dbReference type="STRING" id="1802223.A2358_03610"/>
<dbReference type="InterPro" id="IPR006298">
    <property type="entry name" value="BipA"/>
</dbReference>
<dbReference type="InterPro" id="IPR000795">
    <property type="entry name" value="T_Tr_GTP-bd_dom"/>
</dbReference>
<dbReference type="SUPFAM" id="SSF54980">
    <property type="entry name" value="EF-G C-terminal domain-like"/>
    <property type="match status" value="2"/>
</dbReference>
<name>A0A1G2IYU6_9BACT</name>
<dbReference type="InterPro" id="IPR027417">
    <property type="entry name" value="P-loop_NTPase"/>
</dbReference>
<dbReference type="Gene3D" id="2.40.30.10">
    <property type="entry name" value="Translation factors"/>
    <property type="match status" value="1"/>
</dbReference>
<dbReference type="Pfam" id="PF14492">
    <property type="entry name" value="EFG_III"/>
    <property type="match status" value="1"/>
</dbReference>
<dbReference type="PANTHER" id="PTHR42908:SF8">
    <property type="entry name" value="TR-TYPE G DOMAIN-CONTAINING PROTEIN"/>
    <property type="match status" value="1"/>
</dbReference>